<reference evidence="1" key="2">
    <citation type="submission" date="2021-02" db="EMBL/GenBank/DDBJ databases">
        <authorList>
            <person name="Kimball J.A."/>
            <person name="Haas M.W."/>
            <person name="Macchietto M."/>
            <person name="Kono T."/>
            <person name="Duquette J."/>
            <person name="Shao M."/>
        </authorList>
    </citation>
    <scope>NUCLEOTIDE SEQUENCE</scope>
    <source>
        <tissue evidence="1">Fresh leaf tissue</tissue>
    </source>
</reference>
<sequence length="73" mass="8412">MRRTDRLRDLIDFYNAMAPIAKNGVLLYNGRQIILSVTPLYLRYWTPAGEGRRVGRFLQGLQLAQQGSFLLDL</sequence>
<accession>A0A8J5X426</accession>
<keyword evidence="2" id="KW-1185">Reference proteome</keyword>
<gene>
    <name evidence="1" type="ORF">GUJ93_ZPchr0013g37491</name>
</gene>
<protein>
    <submittedName>
        <fullName evidence="1">Uncharacterized protein</fullName>
    </submittedName>
</protein>
<evidence type="ECO:0000313" key="1">
    <source>
        <dbReference type="EMBL" id="KAG8099588.1"/>
    </source>
</evidence>
<dbReference type="EMBL" id="JAAALK010000079">
    <property type="protein sequence ID" value="KAG8099588.1"/>
    <property type="molecule type" value="Genomic_DNA"/>
</dbReference>
<reference evidence="1" key="1">
    <citation type="journal article" date="2021" name="bioRxiv">
        <title>Whole Genome Assembly and Annotation of Northern Wild Rice, Zizania palustris L., Supports a Whole Genome Duplication in the Zizania Genus.</title>
        <authorList>
            <person name="Haas M."/>
            <person name="Kono T."/>
            <person name="Macchietto M."/>
            <person name="Millas R."/>
            <person name="McGilp L."/>
            <person name="Shao M."/>
            <person name="Duquette J."/>
            <person name="Hirsch C.N."/>
            <person name="Kimball J."/>
        </authorList>
    </citation>
    <scope>NUCLEOTIDE SEQUENCE</scope>
    <source>
        <tissue evidence="1">Fresh leaf tissue</tissue>
    </source>
</reference>
<comment type="caution">
    <text evidence="1">The sequence shown here is derived from an EMBL/GenBank/DDBJ whole genome shotgun (WGS) entry which is preliminary data.</text>
</comment>
<name>A0A8J5X426_ZIZPA</name>
<dbReference type="Proteomes" id="UP000729402">
    <property type="component" value="Unassembled WGS sequence"/>
</dbReference>
<organism evidence="1 2">
    <name type="scientific">Zizania palustris</name>
    <name type="common">Northern wild rice</name>
    <dbReference type="NCBI Taxonomy" id="103762"/>
    <lineage>
        <taxon>Eukaryota</taxon>
        <taxon>Viridiplantae</taxon>
        <taxon>Streptophyta</taxon>
        <taxon>Embryophyta</taxon>
        <taxon>Tracheophyta</taxon>
        <taxon>Spermatophyta</taxon>
        <taxon>Magnoliopsida</taxon>
        <taxon>Liliopsida</taxon>
        <taxon>Poales</taxon>
        <taxon>Poaceae</taxon>
        <taxon>BOP clade</taxon>
        <taxon>Oryzoideae</taxon>
        <taxon>Oryzeae</taxon>
        <taxon>Zizaniinae</taxon>
        <taxon>Zizania</taxon>
    </lineage>
</organism>
<dbReference type="AlphaFoldDB" id="A0A8J5X426"/>
<proteinExistence type="predicted"/>
<evidence type="ECO:0000313" key="2">
    <source>
        <dbReference type="Proteomes" id="UP000729402"/>
    </source>
</evidence>